<dbReference type="AlphaFoldDB" id="A0A1Y1ZT06"/>
<organism evidence="1 2">
    <name type="scientific">Neocallimastix californiae</name>
    <dbReference type="NCBI Taxonomy" id="1754190"/>
    <lineage>
        <taxon>Eukaryota</taxon>
        <taxon>Fungi</taxon>
        <taxon>Fungi incertae sedis</taxon>
        <taxon>Chytridiomycota</taxon>
        <taxon>Chytridiomycota incertae sedis</taxon>
        <taxon>Neocallimastigomycetes</taxon>
        <taxon>Neocallimastigales</taxon>
        <taxon>Neocallimastigaceae</taxon>
        <taxon>Neocallimastix</taxon>
    </lineage>
</organism>
<protein>
    <submittedName>
        <fullName evidence="1">Uncharacterized protein</fullName>
    </submittedName>
</protein>
<dbReference type="STRING" id="1754190.A0A1Y1ZT06"/>
<reference evidence="1 2" key="1">
    <citation type="submission" date="2016-08" db="EMBL/GenBank/DDBJ databases">
        <title>A Parts List for Fungal Cellulosomes Revealed by Comparative Genomics.</title>
        <authorList>
            <consortium name="DOE Joint Genome Institute"/>
            <person name="Haitjema C.H."/>
            <person name="Gilmore S.P."/>
            <person name="Henske J.K."/>
            <person name="Solomon K.V."/>
            <person name="De Groot R."/>
            <person name="Kuo A."/>
            <person name="Mondo S.J."/>
            <person name="Salamov A.A."/>
            <person name="Labutti K."/>
            <person name="Zhao Z."/>
            <person name="Chiniquy J."/>
            <person name="Barry K."/>
            <person name="Brewer H.M."/>
            <person name="Purvine S.O."/>
            <person name="Wright A.T."/>
            <person name="Boxma B."/>
            <person name="Van Alen T."/>
            <person name="Hackstein J.H."/>
            <person name="Baker S.E."/>
            <person name="Grigoriev I.V."/>
            <person name="O'Malley M.A."/>
        </authorList>
    </citation>
    <scope>NUCLEOTIDE SEQUENCE [LARGE SCALE GENOMIC DNA]</scope>
    <source>
        <strain evidence="1 2">G1</strain>
    </source>
</reference>
<dbReference type="Proteomes" id="UP000193920">
    <property type="component" value="Unassembled WGS sequence"/>
</dbReference>
<dbReference type="EMBL" id="MCOG01000361">
    <property type="protein sequence ID" value="ORY13340.1"/>
    <property type="molecule type" value="Genomic_DNA"/>
</dbReference>
<evidence type="ECO:0000313" key="2">
    <source>
        <dbReference type="Proteomes" id="UP000193920"/>
    </source>
</evidence>
<proteinExistence type="predicted"/>
<keyword evidence="2" id="KW-1185">Reference proteome</keyword>
<name>A0A1Y1ZT06_9FUNG</name>
<dbReference type="OrthoDB" id="5595153at2759"/>
<evidence type="ECO:0000313" key="1">
    <source>
        <dbReference type="EMBL" id="ORY13340.1"/>
    </source>
</evidence>
<gene>
    <name evidence="1" type="ORF">LY90DRAFT_518194</name>
</gene>
<accession>A0A1Y1ZT06</accession>
<comment type="caution">
    <text evidence="1">The sequence shown here is derived from an EMBL/GenBank/DDBJ whole genome shotgun (WGS) entry which is preliminary data.</text>
</comment>
<sequence>MEKSNPTTSYEKLIQDYILKQRRFKYLVKEIRRSIETCEYKKYGCSLNEFTKKNWNISQAQAYRYIIAAKVMDQLEEFEIQPNYVNLCKSLNNYAKTPKQLKLLWKTLLKKAGGKPYYINSSHVSKTWKEIFQNKKYSHICHYEEDVIKKIENRLPHNNITSSIPLSKTIPISPLVNPLNPPAMPVLPSTITSNISPLVKAVPLSAVPVISTPPTPNVSPLITPETSTGTVSTFVSTSTIPTTIFVPTPNSTLSISTPSFNNYNQLVSLNVPLQTTYYIQPLAENTLSQPYQIHQY</sequence>